<accession>A0A1J1HQJ9</accession>
<name>A0A1J1HQJ9_9DIPT</name>
<sequence length="131" mass="15211">MDNAKSKKEANKTLNCVKIEWQLSQKQKSVKLGSFEFPHRKLSDLHLPDSHPRRAHEKCGKMLIKRIFMINANLLKCYASLIHSIDLYLRLRSVKFMEVGSFLELEATSLPNGVVVKTEKTEKNFFEQFSQ</sequence>
<evidence type="ECO:0000313" key="1">
    <source>
        <dbReference type="EMBL" id="CRK90317.1"/>
    </source>
</evidence>
<evidence type="ECO:0000313" key="2">
    <source>
        <dbReference type="Proteomes" id="UP000183832"/>
    </source>
</evidence>
<proteinExistence type="predicted"/>
<dbReference type="Proteomes" id="UP000183832">
    <property type="component" value="Unassembled WGS sequence"/>
</dbReference>
<dbReference type="AlphaFoldDB" id="A0A1J1HQJ9"/>
<organism evidence="1 2">
    <name type="scientific">Clunio marinus</name>
    <dbReference type="NCBI Taxonomy" id="568069"/>
    <lineage>
        <taxon>Eukaryota</taxon>
        <taxon>Metazoa</taxon>
        <taxon>Ecdysozoa</taxon>
        <taxon>Arthropoda</taxon>
        <taxon>Hexapoda</taxon>
        <taxon>Insecta</taxon>
        <taxon>Pterygota</taxon>
        <taxon>Neoptera</taxon>
        <taxon>Endopterygota</taxon>
        <taxon>Diptera</taxon>
        <taxon>Nematocera</taxon>
        <taxon>Chironomoidea</taxon>
        <taxon>Chironomidae</taxon>
        <taxon>Clunio</taxon>
    </lineage>
</organism>
<reference evidence="1 2" key="1">
    <citation type="submission" date="2015-04" db="EMBL/GenBank/DDBJ databases">
        <authorList>
            <person name="Syromyatnikov M.Y."/>
            <person name="Popov V.N."/>
        </authorList>
    </citation>
    <scope>NUCLEOTIDE SEQUENCE [LARGE SCALE GENOMIC DNA]</scope>
</reference>
<gene>
    <name evidence="1" type="ORF">CLUMA_CG004082</name>
</gene>
<protein>
    <submittedName>
        <fullName evidence="1">CLUMA_CG004082, isoform A</fullName>
    </submittedName>
</protein>
<dbReference type="EMBL" id="CVRI01000018">
    <property type="protein sequence ID" value="CRK90317.1"/>
    <property type="molecule type" value="Genomic_DNA"/>
</dbReference>
<keyword evidence="2" id="KW-1185">Reference proteome</keyword>